<dbReference type="EMBL" id="SZYD01000009">
    <property type="protein sequence ID" value="KAD5318158.1"/>
    <property type="molecule type" value="Genomic_DNA"/>
</dbReference>
<name>A0A5N6NWG6_9ASTR</name>
<accession>A0A5N6NWG6</accession>
<proteinExistence type="predicted"/>
<sequence length="133" mass="15858">MSAYLGDPMEKHVMFKSMVDELILSLVIYAIMEHPEIISSFIYDFWNSITERTDANENKSLIGKVQGQPVIITEQIIWECLQFGDKATNLVELDHELIQRTVYWMRHEVEQRHWPAEERKQSFDKSNRRTDWI</sequence>
<gene>
    <name evidence="1" type="ORF">E3N88_18104</name>
</gene>
<reference evidence="1 2" key="1">
    <citation type="submission" date="2019-05" db="EMBL/GenBank/DDBJ databases">
        <title>Mikania micrantha, genome provides insights into the molecular mechanism of rapid growth.</title>
        <authorList>
            <person name="Liu B."/>
        </authorList>
    </citation>
    <scope>NUCLEOTIDE SEQUENCE [LARGE SCALE GENOMIC DNA]</scope>
    <source>
        <strain evidence="1">NLD-2019</strain>
        <tissue evidence="1">Leaf</tissue>
    </source>
</reference>
<evidence type="ECO:0000313" key="1">
    <source>
        <dbReference type="EMBL" id="KAD5318158.1"/>
    </source>
</evidence>
<organism evidence="1 2">
    <name type="scientific">Mikania micrantha</name>
    <name type="common">bitter vine</name>
    <dbReference type="NCBI Taxonomy" id="192012"/>
    <lineage>
        <taxon>Eukaryota</taxon>
        <taxon>Viridiplantae</taxon>
        <taxon>Streptophyta</taxon>
        <taxon>Embryophyta</taxon>
        <taxon>Tracheophyta</taxon>
        <taxon>Spermatophyta</taxon>
        <taxon>Magnoliopsida</taxon>
        <taxon>eudicotyledons</taxon>
        <taxon>Gunneridae</taxon>
        <taxon>Pentapetalae</taxon>
        <taxon>asterids</taxon>
        <taxon>campanulids</taxon>
        <taxon>Asterales</taxon>
        <taxon>Asteraceae</taxon>
        <taxon>Asteroideae</taxon>
        <taxon>Heliantheae alliance</taxon>
        <taxon>Eupatorieae</taxon>
        <taxon>Mikania</taxon>
    </lineage>
</organism>
<dbReference type="AlphaFoldDB" id="A0A5N6NWG6"/>
<comment type="caution">
    <text evidence="1">The sequence shown here is derived from an EMBL/GenBank/DDBJ whole genome shotgun (WGS) entry which is preliminary data.</text>
</comment>
<keyword evidence="2" id="KW-1185">Reference proteome</keyword>
<dbReference type="Proteomes" id="UP000326396">
    <property type="component" value="Linkage Group LG17"/>
</dbReference>
<protein>
    <submittedName>
        <fullName evidence="1">Uncharacterized protein</fullName>
    </submittedName>
</protein>
<evidence type="ECO:0000313" key="2">
    <source>
        <dbReference type="Proteomes" id="UP000326396"/>
    </source>
</evidence>